<dbReference type="InterPro" id="IPR036393">
    <property type="entry name" value="AceGlu_kinase-like_sf"/>
</dbReference>
<name>A0A0H3FA51_RAHSY</name>
<gene>
    <name evidence="7" type="ordered locus">Rahaq_0306</name>
</gene>
<evidence type="ECO:0000256" key="1">
    <source>
        <dbReference type="ARBA" id="ARBA00011066"/>
    </source>
</evidence>
<dbReference type="HOGENOM" id="CLU_076278_0_1_6"/>
<dbReference type="Gene3D" id="3.40.1160.10">
    <property type="entry name" value="Acetylglutamate kinase-like"/>
    <property type="match status" value="1"/>
</dbReference>
<evidence type="ECO:0000256" key="5">
    <source>
        <dbReference type="PIRNR" id="PIRNR000723"/>
    </source>
</evidence>
<protein>
    <recommendedName>
        <fullName evidence="4 5">Carbamate kinase</fullName>
    </recommendedName>
</protein>
<dbReference type="SUPFAM" id="SSF53633">
    <property type="entry name" value="Carbamate kinase-like"/>
    <property type="match status" value="1"/>
</dbReference>
<reference evidence="8" key="1">
    <citation type="submission" date="2011-01" db="EMBL/GenBank/DDBJ databases">
        <title>Complete sequence of chromosome of Rahnella sp. Y9602.</title>
        <authorList>
            <consortium name="US DOE Joint Genome Institute"/>
            <person name="Lucas S."/>
            <person name="Copeland A."/>
            <person name="Lapidus A."/>
            <person name="Cheng J.-F."/>
            <person name="Goodwin L."/>
            <person name="Pitluck S."/>
            <person name="Lu M."/>
            <person name="Detter J.C."/>
            <person name="Han C."/>
            <person name="Tapia R."/>
            <person name="Land M."/>
            <person name="Hauser L."/>
            <person name="Kyrpides N."/>
            <person name="Ivanova N."/>
            <person name="Ovchinnikova G."/>
            <person name="Pagani I."/>
            <person name="Sobecky P.A."/>
            <person name="Martinez R.J."/>
            <person name="Woyke T."/>
        </authorList>
    </citation>
    <scope>NUCLEOTIDE SEQUENCE [LARGE SCALE GENOMIC DNA]</scope>
    <source>
        <strain evidence="8">Y9602</strain>
    </source>
</reference>
<dbReference type="FunFam" id="3.40.1160.10:FF:000007">
    <property type="entry name" value="Carbamate kinase"/>
    <property type="match status" value="1"/>
</dbReference>
<organism evidence="7 8">
    <name type="scientific">Rahnella sp. (strain Y9602)</name>
    <dbReference type="NCBI Taxonomy" id="2703885"/>
    <lineage>
        <taxon>Bacteria</taxon>
        <taxon>Pseudomonadati</taxon>
        <taxon>Pseudomonadota</taxon>
        <taxon>Gammaproteobacteria</taxon>
        <taxon>Enterobacterales</taxon>
        <taxon>Yersiniaceae</taxon>
        <taxon>Rahnella</taxon>
    </lineage>
</organism>
<evidence type="ECO:0000259" key="6">
    <source>
        <dbReference type="Pfam" id="PF00696"/>
    </source>
</evidence>
<dbReference type="GO" id="GO:0005829">
    <property type="term" value="C:cytosol"/>
    <property type="evidence" value="ECO:0007669"/>
    <property type="project" value="TreeGrafter"/>
</dbReference>
<dbReference type="RefSeq" id="WP_013573653.1">
    <property type="nucleotide sequence ID" value="NC_015061.1"/>
</dbReference>
<dbReference type="GO" id="GO:0008804">
    <property type="term" value="F:carbamate kinase activity"/>
    <property type="evidence" value="ECO:0007669"/>
    <property type="project" value="UniProtKB-UniRule"/>
</dbReference>
<dbReference type="PANTHER" id="PTHR30409:SF1">
    <property type="entry name" value="CARBAMATE KINASE-RELATED"/>
    <property type="match status" value="1"/>
</dbReference>
<proteinExistence type="inferred from homology"/>
<dbReference type="PIRSF" id="PIRSF000723">
    <property type="entry name" value="Carbamate_kin"/>
    <property type="match status" value="1"/>
</dbReference>
<dbReference type="KEGG" id="rah:Rahaq_0306"/>
<comment type="similarity">
    <text evidence="1 5">Belongs to the carbamate kinase family.</text>
</comment>
<dbReference type="InterPro" id="IPR001048">
    <property type="entry name" value="Asp/Glu/Uridylate_kinase"/>
</dbReference>
<evidence type="ECO:0000256" key="2">
    <source>
        <dbReference type="ARBA" id="ARBA00022679"/>
    </source>
</evidence>
<dbReference type="PANTHER" id="PTHR30409">
    <property type="entry name" value="CARBAMATE KINASE"/>
    <property type="match status" value="1"/>
</dbReference>
<dbReference type="CDD" id="cd04235">
    <property type="entry name" value="AAK_CK"/>
    <property type="match status" value="1"/>
</dbReference>
<dbReference type="eggNOG" id="COG0549">
    <property type="taxonomic scope" value="Bacteria"/>
</dbReference>
<evidence type="ECO:0000313" key="7">
    <source>
        <dbReference type="EMBL" id="ADW71936.1"/>
    </source>
</evidence>
<keyword evidence="2 5" id="KW-0808">Transferase</keyword>
<evidence type="ECO:0000256" key="4">
    <source>
        <dbReference type="NCBIfam" id="TIGR00746"/>
    </source>
</evidence>
<dbReference type="Pfam" id="PF00696">
    <property type="entry name" value="AA_kinase"/>
    <property type="match status" value="1"/>
</dbReference>
<dbReference type="GeneID" id="95418975"/>
<accession>A0A0H3FA51</accession>
<evidence type="ECO:0000256" key="3">
    <source>
        <dbReference type="ARBA" id="ARBA00022777"/>
    </source>
</evidence>
<dbReference type="EMBL" id="CP002505">
    <property type="protein sequence ID" value="ADW71936.1"/>
    <property type="molecule type" value="Genomic_DNA"/>
</dbReference>
<dbReference type="NCBIfam" id="TIGR00746">
    <property type="entry name" value="arcC"/>
    <property type="match status" value="1"/>
</dbReference>
<dbReference type="InterPro" id="IPR003964">
    <property type="entry name" value="Carb_kinase"/>
</dbReference>
<dbReference type="PRINTS" id="PR01469">
    <property type="entry name" value="CARBMTKINASE"/>
</dbReference>
<reference evidence="7 8" key="2">
    <citation type="journal article" date="2012" name="J. Bacteriol.">
        <title>Complete Genome Sequence of Rahnella sp. Strain Y9602, a Gammaproteobacterium Isolate from Metal- and Radionuclide-Contaminated Soil.</title>
        <authorList>
            <person name="Martinez R.J."/>
            <person name="Bruce D."/>
            <person name="Detter C."/>
            <person name="Goodwin L.A."/>
            <person name="Han J."/>
            <person name="Han C.S."/>
            <person name="Held B."/>
            <person name="Land M.L."/>
            <person name="Mikhailova N."/>
            <person name="Nolan M."/>
            <person name="Pennacchio L."/>
            <person name="Pitluck S."/>
            <person name="Tapia R."/>
            <person name="Woyke T."/>
            <person name="Sobecky P.A."/>
        </authorList>
    </citation>
    <scope>NUCLEOTIDE SEQUENCE [LARGE SCALE GENOMIC DNA]</scope>
    <source>
        <strain evidence="7 8">Y9602</strain>
    </source>
</reference>
<sequence length="299" mass="31689">METLVVALGGNALLQRGECLSAENQYRNIATVAGALARLATRYRLAIVHGNGPQVGLLSLQNQAYTEVPAYPLDILVAETQGMIGFMLAQMLGQQTGMPEVSTVLTRIEVDSRDPAFASPEKFIGPVYPPGSQQELENLHGWKMKADGAYLRRVVASPVPKRIVDIDAIQQLLARGHVVICNGGGGIPVFEDGNGAQAVIDKDLSAALLARQLKAQKLVILTDADAVYEHWGTPQQRAIRRATPAQLAPFAQNDGSMGPKVAAVSAFVNYSGYPAYIGALDQIEAVLAGDAGTCISATA</sequence>
<keyword evidence="3 5" id="KW-0418">Kinase</keyword>
<dbReference type="GO" id="GO:0019546">
    <property type="term" value="P:L-arginine deiminase pathway"/>
    <property type="evidence" value="ECO:0007669"/>
    <property type="project" value="TreeGrafter"/>
</dbReference>
<feature type="domain" description="Aspartate/glutamate/uridylate kinase" evidence="6">
    <location>
        <begin position="3"/>
        <end position="277"/>
    </location>
</feature>
<dbReference type="NCBIfam" id="NF009008">
    <property type="entry name" value="PRK12354.1"/>
    <property type="match status" value="1"/>
</dbReference>
<dbReference type="NCBIfam" id="NF006926">
    <property type="entry name" value="PRK09411.1"/>
    <property type="match status" value="1"/>
</dbReference>
<evidence type="ECO:0000313" key="8">
    <source>
        <dbReference type="Proteomes" id="UP000007257"/>
    </source>
</evidence>
<dbReference type="Proteomes" id="UP000007257">
    <property type="component" value="Chromosome"/>
</dbReference>
<dbReference type="OrthoDB" id="9766717at2"/>
<dbReference type="AlphaFoldDB" id="A0A0H3FA51"/>